<comment type="caution">
    <text evidence="1">The sequence shown here is derived from an EMBL/GenBank/DDBJ whole genome shotgun (WGS) entry which is preliminary data.</text>
</comment>
<evidence type="ECO:0000313" key="1">
    <source>
        <dbReference type="EMBL" id="MDN5204548.1"/>
    </source>
</evidence>
<reference evidence="1" key="1">
    <citation type="submission" date="2023-06" db="EMBL/GenBank/DDBJ databases">
        <title>Genomic of Parafulvivirga corallium.</title>
        <authorList>
            <person name="Wang G."/>
        </authorList>
    </citation>
    <scope>NUCLEOTIDE SEQUENCE</scope>
    <source>
        <strain evidence="1">BMA10</strain>
    </source>
</reference>
<dbReference type="InterPro" id="IPR018490">
    <property type="entry name" value="cNMP-bd_dom_sf"/>
</dbReference>
<dbReference type="InterPro" id="IPR014710">
    <property type="entry name" value="RmlC-like_jellyroll"/>
</dbReference>
<gene>
    <name evidence="1" type="ORF">QQ008_24360</name>
</gene>
<dbReference type="Gene3D" id="2.60.120.10">
    <property type="entry name" value="Jelly Rolls"/>
    <property type="match status" value="1"/>
</dbReference>
<protein>
    <submittedName>
        <fullName evidence="1">Crp/Fnr family transcriptional regulator</fullName>
    </submittedName>
</protein>
<sequence>MKNDPTVYKKENRSTTLDWLLIYTSDSRTKSLLLIACSFYLQYLGNDEHYVLHYILGVMTSSMNKFLIDNFRISPHEAELFSSCFQVKAYSKGEKFIEYGKVSQKIGFVEKGLLKCVSIGNRKEVIDDFVFENQFVANYYSFLTKNESTKEIICMNDSVIRITTRNQIEELGKKHSFMEQMARNIAEKLFISTHQKLEDIRLLSAEERYLKLLNSNSNIMNEIPQYEIASYLNVSPETVSRIRKKLMKIS</sequence>
<proteinExistence type="predicted"/>
<dbReference type="EMBL" id="JAUJEA010000011">
    <property type="protein sequence ID" value="MDN5204548.1"/>
    <property type="molecule type" value="Genomic_DNA"/>
</dbReference>
<dbReference type="Proteomes" id="UP001172082">
    <property type="component" value="Unassembled WGS sequence"/>
</dbReference>
<evidence type="ECO:0000313" key="2">
    <source>
        <dbReference type="Proteomes" id="UP001172082"/>
    </source>
</evidence>
<name>A0ABT8KWM4_9BACT</name>
<accession>A0ABT8KWM4</accession>
<dbReference type="SUPFAM" id="SSF51206">
    <property type="entry name" value="cAMP-binding domain-like"/>
    <property type="match status" value="1"/>
</dbReference>
<dbReference type="RefSeq" id="WP_346754568.1">
    <property type="nucleotide sequence ID" value="NZ_JAUJEA010000011.1"/>
</dbReference>
<keyword evidence="2" id="KW-1185">Reference proteome</keyword>
<organism evidence="1 2">
    <name type="scientific">Splendidivirga corallicola</name>
    <dbReference type="NCBI Taxonomy" id="3051826"/>
    <lineage>
        <taxon>Bacteria</taxon>
        <taxon>Pseudomonadati</taxon>
        <taxon>Bacteroidota</taxon>
        <taxon>Cytophagia</taxon>
        <taxon>Cytophagales</taxon>
        <taxon>Splendidivirgaceae</taxon>
        <taxon>Splendidivirga</taxon>
    </lineage>
</organism>